<comment type="subcellular location">
    <subcellularLocation>
        <location evidence="4">Cytoplasm</location>
    </subcellularLocation>
</comment>
<feature type="binding site" evidence="4">
    <location>
        <position position="193"/>
    </location>
    <ligand>
        <name>3-amino-2-oxopropyl phosphate</name>
        <dbReference type="ChEBI" id="CHEBI:57279"/>
    </ligand>
</feature>
<comment type="function">
    <text evidence="4">Catalyzes the complicated ring closure reaction between the two acyclic compounds 1-deoxy-D-xylulose-5-phosphate (DXP) and 3-amino-2-oxopropyl phosphate (1-amino-acetone-3-phosphate or AAP) to form pyridoxine 5'-phosphate (PNP) and inorganic phosphate.</text>
</comment>
<comment type="subunit">
    <text evidence="4">Homooctamer; tetramer of dimers.</text>
</comment>
<proteinExistence type="inferred from homology"/>
<feature type="binding site" evidence="4">
    <location>
        <begin position="8"/>
        <end position="9"/>
    </location>
    <ligand>
        <name>1-deoxy-D-xylulose 5-phosphate</name>
        <dbReference type="ChEBI" id="CHEBI:57792"/>
    </ligand>
</feature>
<evidence type="ECO:0000256" key="3">
    <source>
        <dbReference type="ARBA" id="ARBA00023096"/>
    </source>
</evidence>
<dbReference type="NCBIfam" id="TIGR00559">
    <property type="entry name" value="pdxJ"/>
    <property type="match status" value="1"/>
</dbReference>
<feature type="active site" description="Proton acceptor" evidence="4">
    <location>
        <position position="42"/>
    </location>
</feature>
<evidence type="ECO:0000256" key="2">
    <source>
        <dbReference type="ARBA" id="ARBA00022679"/>
    </source>
</evidence>
<feature type="active site" description="Proton acceptor" evidence="4">
    <location>
        <position position="72"/>
    </location>
</feature>
<dbReference type="NCBIfam" id="NF003625">
    <property type="entry name" value="PRK05265.1-3"/>
    <property type="match status" value="1"/>
</dbReference>
<feature type="binding site" evidence="4">
    <location>
        <position position="6"/>
    </location>
    <ligand>
        <name>3-amino-2-oxopropyl phosphate</name>
        <dbReference type="ChEBI" id="CHEBI:57279"/>
    </ligand>
</feature>
<feature type="binding site" evidence="4">
    <location>
        <position position="44"/>
    </location>
    <ligand>
        <name>1-deoxy-D-xylulose 5-phosphate</name>
        <dbReference type="ChEBI" id="CHEBI:57792"/>
    </ligand>
</feature>
<accession>C4FHT5</accession>
<dbReference type="Pfam" id="PF03740">
    <property type="entry name" value="PdxJ"/>
    <property type="match status" value="1"/>
</dbReference>
<comment type="catalytic activity">
    <reaction evidence="4">
        <text>3-amino-2-oxopropyl phosphate + 1-deoxy-D-xylulose 5-phosphate = pyridoxine 5'-phosphate + phosphate + 2 H2O + H(+)</text>
        <dbReference type="Rhea" id="RHEA:15265"/>
        <dbReference type="ChEBI" id="CHEBI:15377"/>
        <dbReference type="ChEBI" id="CHEBI:15378"/>
        <dbReference type="ChEBI" id="CHEBI:43474"/>
        <dbReference type="ChEBI" id="CHEBI:57279"/>
        <dbReference type="ChEBI" id="CHEBI:57792"/>
        <dbReference type="ChEBI" id="CHEBI:58589"/>
        <dbReference type="EC" id="2.6.99.2"/>
    </reaction>
</comment>
<keyword evidence="3 4" id="KW-0664">Pyridoxine biosynthesis</keyword>
<name>C4FHT5_9AQUI</name>
<organism evidence="6 7">
    <name type="scientific">Sulfurihydrogenibium yellowstonense SS-5</name>
    <dbReference type="NCBI Taxonomy" id="432331"/>
    <lineage>
        <taxon>Bacteria</taxon>
        <taxon>Pseudomonadati</taxon>
        <taxon>Aquificota</taxon>
        <taxon>Aquificia</taxon>
        <taxon>Aquificales</taxon>
        <taxon>Hydrogenothermaceae</taxon>
        <taxon>Sulfurihydrogenibium</taxon>
    </lineage>
</organism>
<sequence length="247" mass="27863">MRLGVNIDHIATLREARKTTEPDPVKGALIAIEAGADQITLHLREDRRHIQDEDLFRLKCELKDTNIPINLEMAPTYEMQNIALEALPNNVTLVPEKRQEITTEGGLDVVSMLDYLKDFIKPIKQQGITVSLFIDPDFKQIDASVEIGADAIEIHTGEYANAYGKNVEKELERIKKAAKYAKEKGLKVYAGHGLTYQNVSEIAKIKEIEELNIGHSIISNAIFLGLYEAVRRMKEIILNARKELKSE</sequence>
<comment type="similarity">
    <text evidence="4">Belongs to the PNP synthase family.</text>
</comment>
<dbReference type="PANTHER" id="PTHR30456">
    <property type="entry name" value="PYRIDOXINE 5'-PHOSPHATE SYNTHASE"/>
    <property type="match status" value="1"/>
</dbReference>
<evidence type="ECO:0000313" key="7">
    <source>
        <dbReference type="Proteomes" id="UP000005540"/>
    </source>
</evidence>
<keyword evidence="1 4" id="KW-0963">Cytoplasm</keyword>
<dbReference type="EMBL" id="ABZS01000006">
    <property type="protein sequence ID" value="EEP61375.1"/>
    <property type="molecule type" value="Genomic_DNA"/>
</dbReference>
<feature type="binding site" evidence="4">
    <location>
        <position position="102"/>
    </location>
    <ligand>
        <name>1-deoxy-D-xylulose 5-phosphate</name>
        <dbReference type="ChEBI" id="CHEBI:57792"/>
    </ligand>
</feature>
<dbReference type="CDD" id="cd00003">
    <property type="entry name" value="PNPsynthase"/>
    <property type="match status" value="1"/>
</dbReference>
<dbReference type="SUPFAM" id="SSF63892">
    <property type="entry name" value="Pyridoxine 5'-phosphate synthase"/>
    <property type="match status" value="1"/>
</dbReference>
<dbReference type="InterPro" id="IPR004569">
    <property type="entry name" value="PyrdxlP_synth_PdxJ"/>
</dbReference>
<dbReference type="Proteomes" id="UP000005540">
    <property type="component" value="Unassembled WGS sequence"/>
</dbReference>
<dbReference type="InterPro" id="IPR036130">
    <property type="entry name" value="Pyridoxine-5'_phos_synth"/>
</dbReference>
<dbReference type="NCBIfam" id="NF003627">
    <property type="entry name" value="PRK05265.1-5"/>
    <property type="match status" value="1"/>
</dbReference>
<gene>
    <name evidence="4 6" type="primary">pdxJ</name>
    <name evidence="6" type="ORF">SULYE_0113</name>
</gene>
<evidence type="ECO:0000256" key="4">
    <source>
        <dbReference type="HAMAP-Rule" id="MF_00279"/>
    </source>
</evidence>
<feature type="active site" description="Proton donor" evidence="4">
    <location>
        <position position="192"/>
    </location>
</feature>
<evidence type="ECO:0000256" key="1">
    <source>
        <dbReference type="ARBA" id="ARBA00022490"/>
    </source>
</evidence>
<evidence type="ECO:0000256" key="5">
    <source>
        <dbReference type="NCBIfam" id="TIGR00559"/>
    </source>
</evidence>
<feature type="site" description="Transition state stabilizer" evidence="4">
    <location>
        <position position="153"/>
    </location>
</feature>
<dbReference type="PANTHER" id="PTHR30456:SF0">
    <property type="entry name" value="PYRIDOXINE 5'-PHOSPHATE SYNTHASE"/>
    <property type="match status" value="1"/>
</dbReference>
<keyword evidence="2 4" id="KW-0808">Transferase</keyword>
<dbReference type="HAMAP" id="MF_00279">
    <property type="entry name" value="PdxJ"/>
    <property type="match status" value="1"/>
</dbReference>
<dbReference type="RefSeq" id="WP_007545513.1">
    <property type="nucleotide sequence ID" value="NZ_ABZS01000006.1"/>
</dbReference>
<dbReference type="OrthoDB" id="9806590at2"/>
<evidence type="ECO:0000313" key="6">
    <source>
        <dbReference type="EMBL" id="EEP61375.1"/>
    </source>
</evidence>
<dbReference type="GO" id="GO:0033856">
    <property type="term" value="F:pyridoxine 5'-phosphate synthase activity"/>
    <property type="evidence" value="ECO:0007669"/>
    <property type="project" value="UniProtKB-UniRule"/>
</dbReference>
<dbReference type="InterPro" id="IPR013785">
    <property type="entry name" value="Aldolase_TIM"/>
</dbReference>
<protein>
    <recommendedName>
        <fullName evidence="4 5">Pyridoxine 5'-phosphate synthase</fullName>
        <shortName evidence="4">PNP synthase</shortName>
        <ecNumber evidence="4 5">2.6.99.2</ecNumber>
    </recommendedName>
</protein>
<dbReference type="GO" id="GO:0008615">
    <property type="term" value="P:pyridoxine biosynthetic process"/>
    <property type="evidence" value="ECO:0007669"/>
    <property type="project" value="UniProtKB-UniRule"/>
</dbReference>
<dbReference type="EC" id="2.6.99.2" evidence="4 5"/>
<dbReference type="UniPathway" id="UPA00244">
    <property type="reaction ID" value="UER00313"/>
</dbReference>
<comment type="caution">
    <text evidence="6">The sequence shown here is derived from an EMBL/GenBank/DDBJ whole genome shotgun (WGS) entry which is preliminary data.</text>
</comment>
<feature type="binding site" evidence="4">
    <location>
        <position position="17"/>
    </location>
    <ligand>
        <name>3-amino-2-oxopropyl phosphate</name>
        <dbReference type="ChEBI" id="CHEBI:57279"/>
    </ligand>
</feature>
<dbReference type="AlphaFoldDB" id="C4FHT5"/>
<dbReference type="Gene3D" id="3.20.20.70">
    <property type="entry name" value="Aldolase class I"/>
    <property type="match status" value="1"/>
</dbReference>
<reference evidence="6 7" key="1">
    <citation type="submission" date="2009-04" db="EMBL/GenBank/DDBJ databases">
        <authorList>
            <person name="Reysenbach A.-L."/>
            <person name="Heidelberg J.F."/>
            <person name="Nelson W.C."/>
        </authorList>
    </citation>
    <scope>NUCLEOTIDE SEQUENCE [LARGE SCALE GENOMIC DNA]</scope>
    <source>
        <strain evidence="6 7">SS-5</strain>
    </source>
</reference>
<feature type="binding site" evidence="4">
    <location>
        <position position="49"/>
    </location>
    <ligand>
        <name>1-deoxy-D-xylulose 5-phosphate</name>
        <dbReference type="ChEBI" id="CHEBI:57792"/>
    </ligand>
</feature>
<feature type="binding site" evidence="4">
    <location>
        <begin position="214"/>
        <end position="215"/>
    </location>
    <ligand>
        <name>3-amino-2-oxopropyl phosphate</name>
        <dbReference type="ChEBI" id="CHEBI:57279"/>
    </ligand>
</feature>
<keyword evidence="7" id="KW-1185">Reference proteome</keyword>
<dbReference type="GO" id="GO:0005829">
    <property type="term" value="C:cytosol"/>
    <property type="evidence" value="ECO:0007669"/>
    <property type="project" value="TreeGrafter"/>
</dbReference>
<comment type="pathway">
    <text evidence="4">Cofactor biosynthesis; pyridoxine 5'-phosphate biosynthesis; pyridoxine 5'-phosphate from D-erythrose 4-phosphate: step 5/5.</text>
</comment>